<feature type="domain" description="Glycosyltransferase 2-like" evidence="1">
    <location>
        <begin position="9"/>
        <end position="115"/>
    </location>
</feature>
<dbReference type="EMBL" id="WTVP01000029">
    <property type="protein sequence ID" value="NMG16174.1"/>
    <property type="molecule type" value="Genomic_DNA"/>
</dbReference>
<dbReference type="CDD" id="cd04196">
    <property type="entry name" value="GT_2_like_d"/>
    <property type="match status" value="1"/>
</dbReference>
<reference evidence="2 3" key="1">
    <citation type="submission" date="2019-12" db="EMBL/GenBank/DDBJ databases">
        <title>Comparative genomics gives insights into the taxonomy of the Azoarcus-Aromatoleum group and reveals separate origins of nif in the plant-associated Azoarcus and non-plant-associated Aromatoleum sub-groups.</title>
        <authorList>
            <person name="Lafos M."/>
            <person name="Maluk M."/>
            <person name="Batista M."/>
            <person name="Junghare M."/>
            <person name="Carmona M."/>
            <person name="Faoro H."/>
            <person name="Cruz L.M."/>
            <person name="Battistoni F."/>
            <person name="De Souza E."/>
            <person name="Pedrosa F."/>
            <person name="Chen W.-M."/>
            <person name="Poole P.S."/>
            <person name="Dixon R.A."/>
            <person name="James E.K."/>
        </authorList>
    </citation>
    <scope>NUCLEOTIDE SEQUENCE [LARGE SCALE GENOMIC DNA]</scope>
    <source>
        <strain evidence="2 3">PbN1</strain>
    </source>
</reference>
<dbReference type="InterPro" id="IPR029044">
    <property type="entry name" value="Nucleotide-diphossugar_trans"/>
</dbReference>
<evidence type="ECO:0000313" key="3">
    <source>
        <dbReference type="Proteomes" id="UP000633943"/>
    </source>
</evidence>
<dbReference type="Pfam" id="PF00535">
    <property type="entry name" value="Glycos_transf_2"/>
    <property type="match status" value="1"/>
</dbReference>
<comment type="caution">
    <text evidence="2">The sequence shown here is derived from an EMBL/GenBank/DDBJ whole genome shotgun (WGS) entry which is preliminary data.</text>
</comment>
<dbReference type="SUPFAM" id="SSF53448">
    <property type="entry name" value="Nucleotide-diphospho-sugar transferases"/>
    <property type="match status" value="1"/>
</dbReference>
<dbReference type="RefSeq" id="WP_169202769.1">
    <property type="nucleotide sequence ID" value="NZ_CP059467.1"/>
</dbReference>
<evidence type="ECO:0000313" key="2">
    <source>
        <dbReference type="EMBL" id="NMG16174.1"/>
    </source>
</evidence>
<dbReference type="InterPro" id="IPR001173">
    <property type="entry name" value="Glyco_trans_2-like"/>
</dbReference>
<gene>
    <name evidence="2" type="ORF">GPA24_11580</name>
</gene>
<accession>A0ABX1NVX5</accession>
<dbReference type="PANTHER" id="PTHR43685:SF2">
    <property type="entry name" value="GLYCOSYLTRANSFERASE 2-LIKE DOMAIN-CONTAINING PROTEIN"/>
    <property type="match status" value="1"/>
</dbReference>
<dbReference type="PANTHER" id="PTHR43685">
    <property type="entry name" value="GLYCOSYLTRANSFERASE"/>
    <property type="match status" value="1"/>
</dbReference>
<name>A0ABX1NVX5_9RHOO</name>
<evidence type="ECO:0000259" key="1">
    <source>
        <dbReference type="Pfam" id="PF00535"/>
    </source>
</evidence>
<proteinExistence type="predicted"/>
<dbReference type="InterPro" id="IPR050834">
    <property type="entry name" value="Glycosyltransf_2"/>
</dbReference>
<dbReference type="Proteomes" id="UP000633943">
    <property type="component" value="Unassembled WGS sequence"/>
</dbReference>
<dbReference type="Gene3D" id="3.90.550.10">
    <property type="entry name" value="Spore Coat Polysaccharide Biosynthesis Protein SpsA, Chain A"/>
    <property type="match status" value="1"/>
</dbReference>
<keyword evidence="3" id="KW-1185">Reference proteome</keyword>
<organism evidence="2 3">
    <name type="scientific">Aromatoleum bremense</name>
    <dbReference type="NCBI Taxonomy" id="76115"/>
    <lineage>
        <taxon>Bacteria</taxon>
        <taxon>Pseudomonadati</taxon>
        <taxon>Pseudomonadota</taxon>
        <taxon>Betaproteobacteria</taxon>
        <taxon>Rhodocyclales</taxon>
        <taxon>Rhodocyclaceae</taxon>
        <taxon>Aromatoleum</taxon>
    </lineage>
</organism>
<sequence>MSAAPPLHILLATYNGARFLPALLDSVLAQSDPDWVLLVRDDGSSDDTVAVLHRYAARDARMRLVVDGAATVGIRRNFERLLDCARRAGAASFALCDQDDLWCTHKLARMRAALDGAQARHGPSTPLLAYADLALIDDAGRPIAESHFGWAGAPQVRHGVDTWLIAHNLIPGCAMVGNRALLELALPFPSQVFHHDWWLVLVASAAGQVIAVDAALTGYRQHSGNAIGAASPTSRALDFIFHFRRSLDEARAQYGGAVDQAAALVERVGAGGHHNWIAAAGAARDRLGAPLRRVRIRAILAGPVRRIGLARNVLMLSASLFALRSRRRERSGAPSVR</sequence>
<protein>
    <submittedName>
        <fullName evidence="2">Glycosyltransferase</fullName>
    </submittedName>
</protein>